<dbReference type="InterPro" id="IPR012337">
    <property type="entry name" value="RNaseH-like_sf"/>
</dbReference>
<organism evidence="4 5">
    <name type="scientific">Microthlaspi erraticum</name>
    <dbReference type="NCBI Taxonomy" id="1685480"/>
    <lineage>
        <taxon>Eukaryota</taxon>
        <taxon>Viridiplantae</taxon>
        <taxon>Streptophyta</taxon>
        <taxon>Embryophyta</taxon>
        <taxon>Tracheophyta</taxon>
        <taxon>Spermatophyta</taxon>
        <taxon>Magnoliopsida</taxon>
        <taxon>eudicotyledons</taxon>
        <taxon>Gunneridae</taxon>
        <taxon>Pentapetalae</taxon>
        <taxon>rosids</taxon>
        <taxon>malvids</taxon>
        <taxon>Brassicales</taxon>
        <taxon>Brassicaceae</taxon>
        <taxon>Coluteocarpeae</taxon>
        <taxon>Microthlaspi</taxon>
    </lineage>
</organism>
<name>A0A6D2HCK1_9BRAS</name>
<reference evidence="4" key="1">
    <citation type="submission" date="2020-01" db="EMBL/GenBank/DDBJ databases">
        <authorList>
            <person name="Mishra B."/>
        </authorList>
    </citation>
    <scope>NUCLEOTIDE SEQUENCE [LARGE SCALE GENOMIC DNA]</scope>
</reference>
<dbReference type="PANTHER" id="PTHR30231">
    <property type="entry name" value="DNA POLYMERASE III SUBUNIT EPSILON"/>
    <property type="match status" value="1"/>
</dbReference>
<dbReference type="PANTHER" id="PTHR30231:SF4">
    <property type="entry name" value="PROTEIN NEN2"/>
    <property type="match status" value="1"/>
</dbReference>
<keyword evidence="1" id="KW-0540">Nuclease</keyword>
<evidence type="ECO:0000313" key="5">
    <source>
        <dbReference type="Proteomes" id="UP000467841"/>
    </source>
</evidence>
<evidence type="ECO:0008006" key="6">
    <source>
        <dbReference type="Google" id="ProtNLM"/>
    </source>
</evidence>
<proteinExistence type="predicted"/>
<dbReference type="InterPro" id="IPR036397">
    <property type="entry name" value="RNaseH_sf"/>
</dbReference>
<evidence type="ECO:0000256" key="1">
    <source>
        <dbReference type="ARBA" id="ARBA00022722"/>
    </source>
</evidence>
<dbReference type="GO" id="GO:0003676">
    <property type="term" value="F:nucleic acid binding"/>
    <property type="evidence" value="ECO:0007669"/>
    <property type="project" value="InterPro"/>
</dbReference>
<dbReference type="AlphaFoldDB" id="A0A6D2HCK1"/>
<dbReference type="SUPFAM" id="SSF53098">
    <property type="entry name" value="Ribonuclease H-like"/>
    <property type="match status" value="1"/>
</dbReference>
<accession>A0A6D2HCK1</accession>
<dbReference type="Gene3D" id="3.30.420.10">
    <property type="entry name" value="Ribonuclease H-like superfamily/Ribonuclease H"/>
    <property type="match status" value="1"/>
</dbReference>
<keyword evidence="5" id="KW-1185">Reference proteome</keyword>
<evidence type="ECO:0000313" key="4">
    <source>
        <dbReference type="EMBL" id="CAA7012882.1"/>
    </source>
</evidence>
<keyword evidence="2" id="KW-0378">Hydrolase</keyword>
<sequence length="205" mass="23654">MSDEWVAFFDFKEHESGNLQFGGMIVSSETLESIENITYYIPSDIDAFRKDSSTRRLKKPVTFLEISEEIYNMLNGKIWMGHDIIRRDIPRLRAEFIKISKEFPAPKTVIDTVLFTSSNSRLAKLSVFCGLGCTKQGSCKDCTINLNAIKECETIMKILKNKKRKRNDEDSFHPMLSLLMKSADETVRFNELMRGKKQFALSPKY</sequence>
<keyword evidence="3" id="KW-0269">Exonuclease</keyword>
<protein>
    <recommendedName>
        <fullName evidence="6">Exonuclease domain-containing protein</fullName>
    </recommendedName>
</protein>
<comment type="caution">
    <text evidence="4">The sequence shown here is derived from an EMBL/GenBank/DDBJ whole genome shotgun (WGS) entry which is preliminary data.</text>
</comment>
<evidence type="ECO:0000256" key="2">
    <source>
        <dbReference type="ARBA" id="ARBA00022801"/>
    </source>
</evidence>
<gene>
    <name evidence="4" type="ORF">MERR_LOCUS116</name>
</gene>
<dbReference type="OrthoDB" id="1114069at2759"/>
<dbReference type="GO" id="GO:0008408">
    <property type="term" value="F:3'-5' exonuclease activity"/>
    <property type="evidence" value="ECO:0007669"/>
    <property type="project" value="TreeGrafter"/>
</dbReference>
<dbReference type="Proteomes" id="UP000467841">
    <property type="component" value="Unassembled WGS sequence"/>
</dbReference>
<dbReference type="EMBL" id="CACVBM020000011">
    <property type="protein sequence ID" value="CAA7012882.1"/>
    <property type="molecule type" value="Genomic_DNA"/>
</dbReference>
<evidence type="ECO:0000256" key="3">
    <source>
        <dbReference type="ARBA" id="ARBA00022839"/>
    </source>
</evidence>